<dbReference type="Proteomes" id="UP000659388">
    <property type="component" value="Unassembled WGS sequence"/>
</dbReference>
<protein>
    <submittedName>
        <fullName evidence="2">YfiR family protein</fullName>
    </submittedName>
</protein>
<sequence>MKSKALFFILTFYLFTPPIGTHAFPEIHYIDDDQKTKSQFILSITKYLQWSTPTESIVLGIISNNDEMYKTLSALASSRSSGKKIIIKNYTDVSEIEDCNILFVTKGGELSVNEIRQLDITNLLVITEQEGEKDSAINLINKEGKLMFEVNREVVGKTGVKMASKLMDLAIVK</sequence>
<accession>A0A937FD04</accession>
<dbReference type="InterPro" id="IPR025293">
    <property type="entry name" value="YfiR/HmsC-like"/>
</dbReference>
<evidence type="ECO:0000313" key="2">
    <source>
        <dbReference type="EMBL" id="MBL3658650.1"/>
    </source>
</evidence>
<dbReference type="AlphaFoldDB" id="A0A937FD04"/>
<gene>
    <name evidence="2" type="ORF">JL102_21040</name>
</gene>
<keyword evidence="1" id="KW-0732">Signal</keyword>
<comment type="caution">
    <text evidence="2">The sequence shown here is derived from an EMBL/GenBank/DDBJ whole genome shotgun (WGS) entry which is preliminary data.</text>
</comment>
<feature type="signal peptide" evidence="1">
    <location>
        <begin position="1"/>
        <end position="23"/>
    </location>
</feature>
<feature type="chain" id="PRO_5037877958" evidence="1">
    <location>
        <begin position="24"/>
        <end position="173"/>
    </location>
</feature>
<name>A0A937FD04_9BACT</name>
<dbReference type="EMBL" id="JAESIY010000015">
    <property type="protein sequence ID" value="MBL3658650.1"/>
    <property type="molecule type" value="Genomic_DNA"/>
</dbReference>
<proteinExistence type="predicted"/>
<dbReference type="Pfam" id="PF13689">
    <property type="entry name" value="DUF4154"/>
    <property type="match status" value="1"/>
</dbReference>
<evidence type="ECO:0000256" key="1">
    <source>
        <dbReference type="SAM" id="SignalP"/>
    </source>
</evidence>
<keyword evidence="3" id="KW-1185">Reference proteome</keyword>
<evidence type="ECO:0000313" key="3">
    <source>
        <dbReference type="Proteomes" id="UP000659388"/>
    </source>
</evidence>
<reference evidence="2" key="1">
    <citation type="submission" date="2021-01" db="EMBL/GenBank/DDBJ databases">
        <title>Fulvivirga kasyanovii gen. nov., sp nov., a novel member of the phylum Bacteroidetes isolated from seawater in a mussel farm.</title>
        <authorList>
            <person name="Zhao L.-H."/>
            <person name="Wang Z.-J."/>
        </authorList>
    </citation>
    <scope>NUCLEOTIDE SEQUENCE</scope>
    <source>
        <strain evidence="2">2943</strain>
    </source>
</reference>
<dbReference type="RefSeq" id="WP_202246446.1">
    <property type="nucleotide sequence ID" value="NZ_JAESIY010000015.1"/>
</dbReference>
<organism evidence="2 3">
    <name type="scientific">Fulvivirga sediminis</name>
    <dbReference type="NCBI Taxonomy" id="2803949"/>
    <lineage>
        <taxon>Bacteria</taxon>
        <taxon>Pseudomonadati</taxon>
        <taxon>Bacteroidota</taxon>
        <taxon>Cytophagia</taxon>
        <taxon>Cytophagales</taxon>
        <taxon>Fulvivirgaceae</taxon>
        <taxon>Fulvivirga</taxon>
    </lineage>
</organism>